<dbReference type="Pfam" id="PF08550">
    <property type="entry name" value="GATA_AreA"/>
    <property type="match status" value="1"/>
</dbReference>
<keyword evidence="12" id="KW-1185">Reference proteome</keyword>
<feature type="region of interest" description="Disordered" evidence="9">
    <location>
        <begin position="649"/>
        <end position="705"/>
    </location>
</feature>
<protein>
    <recommendedName>
        <fullName evidence="10">GATA-type domain-containing protein</fullName>
    </recommendedName>
</protein>
<dbReference type="PROSITE" id="PS50114">
    <property type="entry name" value="GATA_ZN_FINGER_2"/>
    <property type="match status" value="2"/>
</dbReference>
<evidence type="ECO:0000259" key="10">
    <source>
        <dbReference type="PROSITE" id="PS50114"/>
    </source>
</evidence>
<dbReference type="GO" id="GO:0000122">
    <property type="term" value="P:negative regulation of transcription by RNA polymerase II"/>
    <property type="evidence" value="ECO:0007669"/>
    <property type="project" value="TreeGrafter"/>
</dbReference>
<dbReference type="InterPro" id="IPR039355">
    <property type="entry name" value="Transcription_factor_GATA"/>
</dbReference>
<feature type="compositionally biased region" description="Polar residues" evidence="9">
    <location>
        <begin position="682"/>
        <end position="700"/>
    </location>
</feature>
<dbReference type="OrthoDB" id="515401at2759"/>
<dbReference type="InterPro" id="IPR013088">
    <property type="entry name" value="Znf_NHR/GATA"/>
</dbReference>
<evidence type="ECO:0000256" key="6">
    <source>
        <dbReference type="ARBA" id="ARBA00023163"/>
    </source>
</evidence>
<evidence type="ECO:0000256" key="1">
    <source>
        <dbReference type="ARBA" id="ARBA00004123"/>
    </source>
</evidence>
<accession>A0A2T9YNG2</accession>
<dbReference type="SUPFAM" id="SSF57716">
    <property type="entry name" value="Glucocorticoid receptor-like (DNA-binding domain)"/>
    <property type="match status" value="2"/>
</dbReference>
<feature type="compositionally biased region" description="Polar residues" evidence="9">
    <location>
        <begin position="652"/>
        <end position="663"/>
    </location>
</feature>
<dbReference type="GO" id="GO:0000981">
    <property type="term" value="F:DNA-binding transcription factor activity, RNA polymerase II-specific"/>
    <property type="evidence" value="ECO:0007669"/>
    <property type="project" value="TreeGrafter"/>
</dbReference>
<dbReference type="FunFam" id="3.30.50.10:FF:000007">
    <property type="entry name" value="Nitrogen regulatory AreA, N-terminal"/>
    <property type="match status" value="1"/>
</dbReference>
<evidence type="ECO:0000256" key="4">
    <source>
        <dbReference type="ARBA" id="ARBA00022833"/>
    </source>
</evidence>
<feature type="compositionally biased region" description="Polar residues" evidence="9">
    <location>
        <begin position="417"/>
        <end position="440"/>
    </location>
</feature>
<sequence>MAPIILKIKGAKLFSPFSDIDYDNDLSVIWKVCTKVKDSLENGSRLENLSWRLWHLQQNLVGQGRGNALKKLLPVAQKKFDSAENKFNLKNRNSLKIKVKIPKKTSTEPLLRVKPNSPDSLPRLPKIKPSTKTSPPKENQLQNPVSPENNRITSTELDSKIQPSILDNPNPLQKSFHLPDIKQQSSQPFNSGKNQLEQLIVRPQYAMQTPNNSFSLKNQPFSSYNYIDPSIAFNNNNQILGLKQNLHYQNIPPKSDILGINTNKLIFSSNSQHIANSSPKKLKADSLQASELMSFGPSSFLSSGVALDLPQIEITLDDIFPQDSAGDFGQYGFSQYTQYKSNFPDDLTSSVTNMWGGGNPALLANIVPDTYHPEDGFFDNKFASRYNINSMNNSILTQADKFAPRINFQKKNLPDFNSNHISPHIHGSNTPIEDNSSFESKTQKENDVDLSTLPPLAGRNDGPECYNCNTRSTPLWRKCGPDILLCNACGLYYRLHNKHRPKILNVSGKGKENSKADSLDQMPECLNCKTSKTPLWRKDEDGNPLCNACGLYYKLHKTKRPITLKSDVIRKRQRAENVYTDFIQPKNTLGNYPNVDESTNSRPYSSAITLPLKNSQSLNPNSFINNNLSITDSSPTTNYNNSNNTAVFANAPSYNTTPNGNLENSREKSGVTVENSKRRRSSMNGSNICKSNTKNESTFVNPPKSANLIDHSNSSHYLSENAEALTKKNLKINNILNMQHNLLGSNQLQSNTCSADINQDPNFNEKKNGKYREIFSLQKMSLPPIADISPKSYKLITSNNNYQYSDPSKKL</sequence>
<dbReference type="EMBL" id="MBFR01000111">
    <property type="protein sequence ID" value="PVU93849.1"/>
    <property type="molecule type" value="Genomic_DNA"/>
</dbReference>
<keyword evidence="6" id="KW-0804">Transcription</keyword>
<dbReference type="Gene3D" id="3.30.50.10">
    <property type="entry name" value="Erythroid Transcription Factor GATA-1, subunit A"/>
    <property type="match status" value="2"/>
</dbReference>
<dbReference type="PANTHER" id="PTHR10071">
    <property type="entry name" value="TRANSCRIPTION FACTOR GATA FAMILY MEMBER"/>
    <property type="match status" value="1"/>
</dbReference>
<comment type="subcellular location">
    <subcellularLocation>
        <location evidence="1">Nucleus</location>
    </subcellularLocation>
</comment>
<feature type="domain" description="GATA-type" evidence="10">
    <location>
        <begin position="524"/>
        <end position="572"/>
    </location>
</feature>
<dbReference type="InterPro" id="IPR000679">
    <property type="entry name" value="Znf_GATA"/>
</dbReference>
<evidence type="ECO:0000256" key="8">
    <source>
        <dbReference type="PROSITE-ProRule" id="PRU00094"/>
    </source>
</evidence>
<dbReference type="InterPro" id="IPR013860">
    <property type="entry name" value="AreA_GATA"/>
</dbReference>
<proteinExistence type="predicted"/>
<dbReference type="Pfam" id="PF00320">
    <property type="entry name" value="GATA"/>
    <property type="match status" value="2"/>
</dbReference>
<evidence type="ECO:0000313" key="11">
    <source>
        <dbReference type="EMBL" id="PVU93849.1"/>
    </source>
</evidence>
<dbReference type="GO" id="GO:0045944">
    <property type="term" value="P:positive regulation of transcription by RNA polymerase II"/>
    <property type="evidence" value="ECO:0007669"/>
    <property type="project" value="TreeGrafter"/>
</dbReference>
<dbReference type="PANTHER" id="PTHR10071:SF281">
    <property type="entry name" value="BOX A-BINDING FACTOR-RELATED"/>
    <property type="match status" value="1"/>
</dbReference>
<reference evidence="11 12" key="1">
    <citation type="journal article" date="2018" name="MBio">
        <title>Comparative Genomics Reveals the Core Gene Toolbox for the Fungus-Insect Symbiosis.</title>
        <authorList>
            <person name="Wang Y."/>
            <person name="Stata M."/>
            <person name="Wang W."/>
            <person name="Stajich J.E."/>
            <person name="White M.M."/>
            <person name="Moncalvo J.M."/>
        </authorList>
    </citation>
    <scope>NUCLEOTIDE SEQUENCE [LARGE SCALE GENOMIC DNA]</scope>
    <source>
        <strain evidence="11 12">SWE-8-4</strain>
    </source>
</reference>
<dbReference type="GO" id="GO:0000978">
    <property type="term" value="F:RNA polymerase II cis-regulatory region sequence-specific DNA binding"/>
    <property type="evidence" value="ECO:0007669"/>
    <property type="project" value="TreeGrafter"/>
</dbReference>
<organism evidence="11 12">
    <name type="scientific">Smittium simulii</name>
    <dbReference type="NCBI Taxonomy" id="133385"/>
    <lineage>
        <taxon>Eukaryota</taxon>
        <taxon>Fungi</taxon>
        <taxon>Fungi incertae sedis</taxon>
        <taxon>Zoopagomycota</taxon>
        <taxon>Kickxellomycotina</taxon>
        <taxon>Harpellomycetes</taxon>
        <taxon>Harpellales</taxon>
        <taxon>Legeriomycetaceae</taxon>
        <taxon>Smittium</taxon>
    </lineage>
</organism>
<feature type="compositionally biased region" description="Polar residues" evidence="9">
    <location>
        <begin position="139"/>
        <end position="151"/>
    </location>
</feature>
<dbReference type="STRING" id="133385.A0A2T9YNG2"/>
<dbReference type="SMART" id="SM00401">
    <property type="entry name" value="ZnF_GATA"/>
    <property type="match status" value="2"/>
</dbReference>
<dbReference type="Proteomes" id="UP000245383">
    <property type="component" value="Unassembled WGS sequence"/>
</dbReference>
<dbReference type="PROSITE" id="PS00344">
    <property type="entry name" value="GATA_ZN_FINGER_1"/>
    <property type="match status" value="1"/>
</dbReference>
<dbReference type="GO" id="GO:0008270">
    <property type="term" value="F:zinc ion binding"/>
    <property type="evidence" value="ECO:0007669"/>
    <property type="project" value="UniProtKB-KW"/>
</dbReference>
<evidence type="ECO:0000256" key="3">
    <source>
        <dbReference type="ARBA" id="ARBA00022771"/>
    </source>
</evidence>
<keyword evidence="4" id="KW-0862">Zinc</keyword>
<keyword evidence="3 8" id="KW-0863">Zinc-finger</keyword>
<feature type="compositionally biased region" description="Low complexity" evidence="9">
    <location>
        <begin position="127"/>
        <end position="137"/>
    </location>
</feature>
<dbReference type="GO" id="GO:0005634">
    <property type="term" value="C:nucleus"/>
    <property type="evidence" value="ECO:0007669"/>
    <property type="project" value="UniProtKB-SubCell"/>
</dbReference>
<gene>
    <name evidence="11" type="ORF">BB561_002988</name>
</gene>
<keyword evidence="2" id="KW-0479">Metal-binding</keyword>
<feature type="region of interest" description="Disordered" evidence="9">
    <location>
        <begin position="106"/>
        <end position="151"/>
    </location>
</feature>
<evidence type="ECO:0000256" key="7">
    <source>
        <dbReference type="ARBA" id="ARBA00023242"/>
    </source>
</evidence>
<feature type="region of interest" description="Disordered" evidence="9">
    <location>
        <begin position="417"/>
        <end position="454"/>
    </location>
</feature>
<dbReference type="PRINTS" id="PR00619">
    <property type="entry name" value="GATAZNFINGER"/>
</dbReference>
<feature type="domain" description="GATA-type" evidence="10">
    <location>
        <begin position="459"/>
        <end position="501"/>
    </location>
</feature>
<evidence type="ECO:0000256" key="2">
    <source>
        <dbReference type="ARBA" id="ARBA00022723"/>
    </source>
</evidence>
<comment type="caution">
    <text evidence="11">The sequence shown here is derived from an EMBL/GenBank/DDBJ whole genome shotgun (WGS) entry which is preliminary data.</text>
</comment>
<keyword evidence="7" id="KW-0539">Nucleus</keyword>
<evidence type="ECO:0000256" key="9">
    <source>
        <dbReference type="SAM" id="MobiDB-lite"/>
    </source>
</evidence>
<keyword evidence="5" id="KW-0805">Transcription regulation</keyword>
<evidence type="ECO:0000256" key="5">
    <source>
        <dbReference type="ARBA" id="ARBA00023015"/>
    </source>
</evidence>
<dbReference type="AlphaFoldDB" id="A0A2T9YNG2"/>
<evidence type="ECO:0000313" key="12">
    <source>
        <dbReference type="Proteomes" id="UP000245383"/>
    </source>
</evidence>
<name>A0A2T9YNG2_9FUNG</name>
<dbReference type="CDD" id="cd00202">
    <property type="entry name" value="ZnF_GATA"/>
    <property type="match status" value="2"/>
</dbReference>